<accession>A0A6A2X1U0</accession>
<evidence type="ECO:0000256" key="1">
    <source>
        <dbReference type="SAM" id="MobiDB-lite"/>
    </source>
</evidence>
<dbReference type="PANTHER" id="PTHR34272">
    <property type="entry name" value="EXPRESSED PROTEIN"/>
    <property type="match status" value="1"/>
</dbReference>
<sequence>MGDDNLELRLSSTPTPSSPPPVAVTDPVQVSPAQALLYESPTSHPLQLSPNLSLYNAVFASEASSSGPLLHPPPEELAFSPSPKDVPGSGVIAGGVPSRTIRHRKNSTNAPREGKSETIEPPYPWATNHRATVHELQHLLSNGIRTITGEVQCKRCERQYKMEYDLEEKFKEIGSYIALNKHSMHDRAPSVWRNPVLPRCRFCGQENCAKLVLSGKKRAINWLFLLLGQMIGRLLHSRTAQVFLQTHQDCQRSRYLHRLSLSLQATPSYWPFQSIFLMVSRDRIDSRKISYYLGTYIKLLR</sequence>
<evidence type="ECO:0000259" key="2">
    <source>
        <dbReference type="Pfam" id="PF23324"/>
    </source>
</evidence>
<comment type="caution">
    <text evidence="3">The sequence shown here is derived from an EMBL/GenBank/DDBJ whole genome shotgun (WGS) entry which is preliminary data.</text>
</comment>
<reference evidence="3" key="1">
    <citation type="submission" date="2019-09" db="EMBL/GenBank/DDBJ databases">
        <title>Draft genome information of white flower Hibiscus syriacus.</title>
        <authorList>
            <person name="Kim Y.-M."/>
        </authorList>
    </citation>
    <scope>NUCLEOTIDE SEQUENCE [LARGE SCALE GENOMIC DNA]</scope>
    <source>
        <strain evidence="3">YM2019G1</strain>
    </source>
</reference>
<feature type="region of interest" description="Disordered" evidence="1">
    <location>
        <begin position="1"/>
        <end position="25"/>
    </location>
</feature>
<evidence type="ECO:0000313" key="4">
    <source>
        <dbReference type="Proteomes" id="UP000436088"/>
    </source>
</evidence>
<dbReference type="InterPro" id="IPR055513">
    <property type="entry name" value="DUF7086"/>
</dbReference>
<feature type="domain" description="DUF7086" evidence="2">
    <location>
        <begin position="136"/>
        <end position="237"/>
    </location>
</feature>
<keyword evidence="4" id="KW-1185">Reference proteome</keyword>
<dbReference type="Pfam" id="PF23324">
    <property type="entry name" value="DUF7086"/>
    <property type="match status" value="1"/>
</dbReference>
<protein>
    <recommendedName>
        <fullName evidence="2">DUF7086 domain-containing protein</fullName>
    </recommendedName>
</protein>
<dbReference type="PANTHER" id="PTHR34272:SF1">
    <property type="entry name" value="EXPRESSED PROTEIN"/>
    <property type="match status" value="1"/>
</dbReference>
<proteinExistence type="predicted"/>
<gene>
    <name evidence="3" type="ORF">F3Y22_tig00116944pilonHSYRG00269</name>
</gene>
<dbReference type="EMBL" id="VEPZ02001728">
    <property type="protein sequence ID" value="KAE8660995.1"/>
    <property type="molecule type" value="Genomic_DNA"/>
</dbReference>
<name>A0A6A2X1U0_HIBSY</name>
<dbReference type="Proteomes" id="UP000436088">
    <property type="component" value="Unassembled WGS sequence"/>
</dbReference>
<feature type="region of interest" description="Disordered" evidence="1">
    <location>
        <begin position="64"/>
        <end position="123"/>
    </location>
</feature>
<organism evidence="3 4">
    <name type="scientific">Hibiscus syriacus</name>
    <name type="common">Rose of Sharon</name>
    <dbReference type="NCBI Taxonomy" id="106335"/>
    <lineage>
        <taxon>Eukaryota</taxon>
        <taxon>Viridiplantae</taxon>
        <taxon>Streptophyta</taxon>
        <taxon>Embryophyta</taxon>
        <taxon>Tracheophyta</taxon>
        <taxon>Spermatophyta</taxon>
        <taxon>Magnoliopsida</taxon>
        <taxon>eudicotyledons</taxon>
        <taxon>Gunneridae</taxon>
        <taxon>Pentapetalae</taxon>
        <taxon>rosids</taxon>
        <taxon>malvids</taxon>
        <taxon>Malvales</taxon>
        <taxon>Malvaceae</taxon>
        <taxon>Malvoideae</taxon>
        <taxon>Hibiscus</taxon>
    </lineage>
</organism>
<evidence type="ECO:0000313" key="3">
    <source>
        <dbReference type="EMBL" id="KAE8660995.1"/>
    </source>
</evidence>
<dbReference type="AlphaFoldDB" id="A0A6A2X1U0"/>